<dbReference type="RefSeq" id="WP_085560350.1">
    <property type="nucleotide sequence ID" value="NZ_FOAH01000002.1"/>
</dbReference>
<name>A0A1X7NQ39_9LACT</name>
<dbReference type="GO" id="GO:0016020">
    <property type="term" value="C:membrane"/>
    <property type="evidence" value="ECO:0007669"/>
    <property type="project" value="InterPro"/>
</dbReference>
<organism evidence="2 3">
    <name type="scientific">Carnobacterium iners</name>
    <dbReference type="NCBI Taxonomy" id="1073423"/>
    <lineage>
        <taxon>Bacteria</taxon>
        <taxon>Bacillati</taxon>
        <taxon>Bacillota</taxon>
        <taxon>Bacilli</taxon>
        <taxon>Lactobacillales</taxon>
        <taxon>Carnobacteriaceae</taxon>
        <taxon>Carnobacterium</taxon>
    </lineage>
</organism>
<feature type="transmembrane region" description="Helical" evidence="1">
    <location>
        <begin position="286"/>
        <end position="317"/>
    </location>
</feature>
<gene>
    <name evidence="2" type="ORF">SAMN04488700_2331</name>
</gene>
<dbReference type="STRING" id="1073423.SAMN04488700_2331"/>
<protein>
    <submittedName>
        <fullName evidence="2">ABC-2 type transport system permease protein</fullName>
    </submittedName>
</protein>
<evidence type="ECO:0000313" key="3">
    <source>
        <dbReference type="Proteomes" id="UP000193435"/>
    </source>
</evidence>
<feature type="transmembrane region" description="Helical" evidence="1">
    <location>
        <begin position="378"/>
        <end position="396"/>
    </location>
</feature>
<evidence type="ECO:0000313" key="2">
    <source>
        <dbReference type="EMBL" id="SMH40156.1"/>
    </source>
</evidence>
<evidence type="ECO:0000256" key="1">
    <source>
        <dbReference type="SAM" id="Phobius"/>
    </source>
</evidence>
<reference evidence="2 3" key="1">
    <citation type="submission" date="2017-04" db="EMBL/GenBank/DDBJ databases">
        <authorList>
            <person name="Afonso C.L."/>
            <person name="Miller P.J."/>
            <person name="Scott M.A."/>
            <person name="Spackman E."/>
            <person name="Goraichik I."/>
            <person name="Dimitrov K.M."/>
            <person name="Suarez D.L."/>
            <person name="Swayne D.E."/>
        </authorList>
    </citation>
    <scope>NUCLEOTIDE SEQUENCE [LARGE SCALE GENOMIC DNA]</scope>
    <source>
        <strain evidence="2 3">LMG26642</strain>
    </source>
</reference>
<feature type="transmembrane region" description="Helical" evidence="1">
    <location>
        <begin position="352"/>
        <end position="372"/>
    </location>
</feature>
<keyword evidence="1" id="KW-1133">Transmembrane helix</keyword>
<dbReference type="OrthoDB" id="2447941at2"/>
<keyword evidence="3" id="KW-1185">Reference proteome</keyword>
<feature type="transmembrane region" description="Helical" evidence="1">
    <location>
        <begin position="56"/>
        <end position="79"/>
    </location>
</feature>
<feature type="transmembrane region" description="Helical" evidence="1">
    <location>
        <begin position="100"/>
        <end position="124"/>
    </location>
</feature>
<proteinExistence type="predicted"/>
<dbReference type="AlphaFoldDB" id="A0A1X7NQ39"/>
<dbReference type="EMBL" id="FXBJ01000002">
    <property type="protein sequence ID" value="SMH40156.1"/>
    <property type="molecule type" value="Genomic_DNA"/>
</dbReference>
<dbReference type="Proteomes" id="UP000193435">
    <property type="component" value="Unassembled WGS sequence"/>
</dbReference>
<sequence length="409" mass="48335">MMEDIWKKRSAHYQKKMIRYSKYILNDHFVIVCLFLFGALGYAYSELLKTLSENFIHGRIIAVFYFMFLILIGKLATFLKEADIVFLLPKEKELKGYLQLARRYSMILPAVIIVFGTSIIMPLLVATSSFKFTDIFFFVVYLVIIKNIELEVQHLCMKISFRQLKIKIKILFLFVSFIGKFLLIFLSPLVGIAYALLLTILWFNYAVKYRDHFLYQWQSMVKDETTRVQRIYQFINLFTDVPIMKSTVRRRRYLDFFLNKSKRQYQKTYSYLYTRAFLRGTEYSGLFIRLMLIAMVLILFAEPFMLQLLLALLFLYLTGFQLIPLYFHFDNMAMAVLYPIDPLQKLKAIKQLLFTLLLIESLGIVVISLVSVSLLETALLGAALILFSFLFSYLYLPSRINKMEKMQRR</sequence>
<accession>A0A1X7NQ39</accession>
<dbReference type="PIRSF" id="PIRSF037259">
    <property type="entry name" value="EcsB_ABC"/>
    <property type="match status" value="1"/>
</dbReference>
<keyword evidence="1" id="KW-0812">Transmembrane</keyword>
<dbReference type="Pfam" id="PF05975">
    <property type="entry name" value="EcsB"/>
    <property type="match status" value="1"/>
</dbReference>
<dbReference type="InterPro" id="IPR010288">
    <property type="entry name" value="EcsB_ABC"/>
</dbReference>
<feature type="transmembrane region" description="Helical" evidence="1">
    <location>
        <begin position="191"/>
        <end position="207"/>
    </location>
</feature>
<keyword evidence="1" id="KW-0472">Membrane</keyword>
<feature type="transmembrane region" description="Helical" evidence="1">
    <location>
        <begin position="23"/>
        <end position="44"/>
    </location>
</feature>